<feature type="non-terminal residue" evidence="1">
    <location>
        <position position="94"/>
    </location>
</feature>
<organism evidence="1 2">
    <name type="scientific">Cetraspora pellucida</name>
    <dbReference type="NCBI Taxonomy" id="1433469"/>
    <lineage>
        <taxon>Eukaryota</taxon>
        <taxon>Fungi</taxon>
        <taxon>Fungi incertae sedis</taxon>
        <taxon>Mucoromycota</taxon>
        <taxon>Glomeromycotina</taxon>
        <taxon>Glomeromycetes</taxon>
        <taxon>Diversisporales</taxon>
        <taxon>Gigasporaceae</taxon>
        <taxon>Cetraspora</taxon>
    </lineage>
</organism>
<dbReference type="AlphaFoldDB" id="A0A9N9JRN0"/>
<evidence type="ECO:0000313" key="1">
    <source>
        <dbReference type="EMBL" id="CAG8793912.1"/>
    </source>
</evidence>
<dbReference type="EMBL" id="CAJVQA010028169">
    <property type="protein sequence ID" value="CAG8793912.1"/>
    <property type="molecule type" value="Genomic_DNA"/>
</dbReference>
<comment type="caution">
    <text evidence="1">The sequence shown here is derived from an EMBL/GenBank/DDBJ whole genome shotgun (WGS) entry which is preliminary data.</text>
</comment>
<dbReference type="Proteomes" id="UP000789759">
    <property type="component" value="Unassembled WGS sequence"/>
</dbReference>
<sequence>MIIGYPTDTFDFELSNQVVVKSDIHPLNDQNIIFEKISYQNSMGHMRKYVLTACVLDNIRSSSASTISLTMNTLNIHDSKLVVGSHLFHPQDLA</sequence>
<name>A0A9N9JRN0_9GLOM</name>
<evidence type="ECO:0000313" key="2">
    <source>
        <dbReference type="Proteomes" id="UP000789759"/>
    </source>
</evidence>
<proteinExistence type="predicted"/>
<protein>
    <submittedName>
        <fullName evidence="1">22384_t:CDS:1</fullName>
    </submittedName>
</protein>
<gene>
    <name evidence="1" type="ORF">CPELLU_LOCUS17203</name>
</gene>
<accession>A0A9N9JRN0</accession>
<reference evidence="1" key="1">
    <citation type="submission" date="2021-06" db="EMBL/GenBank/DDBJ databases">
        <authorList>
            <person name="Kallberg Y."/>
            <person name="Tangrot J."/>
            <person name="Rosling A."/>
        </authorList>
    </citation>
    <scope>NUCLEOTIDE SEQUENCE</scope>
    <source>
        <strain evidence="1">FL966</strain>
    </source>
</reference>
<keyword evidence="2" id="KW-1185">Reference proteome</keyword>